<keyword evidence="3" id="KW-1185">Reference proteome</keyword>
<feature type="non-terminal residue" evidence="2">
    <location>
        <position position="1"/>
    </location>
</feature>
<evidence type="ECO:0000313" key="3">
    <source>
        <dbReference type="Proteomes" id="UP000663866"/>
    </source>
</evidence>
<proteinExistence type="predicted"/>
<dbReference type="Proteomes" id="UP000663866">
    <property type="component" value="Unassembled WGS sequence"/>
</dbReference>
<sequence length="70" mass="8041">ITVRLLVNLPDAQKILLRIDPTLSLQEIKEQICKQKKYTNSNEYTLRLPSKLDEPVSLGLSLAEYKTNEL</sequence>
<name>A0A821K4E3_9BILA</name>
<dbReference type="EMBL" id="CAJOBG010108586">
    <property type="protein sequence ID" value="CAF4732004.1"/>
    <property type="molecule type" value="Genomic_DNA"/>
</dbReference>
<comment type="caution">
    <text evidence="2">The sequence shown here is derived from an EMBL/GenBank/DDBJ whole genome shotgun (WGS) entry which is preliminary data.</text>
</comment>
<gene>
    <name evidence="2" type="ORF">OVN521_LOCUS49476</name>
</gene>
<evidence type="ECO:0000259" key="1">
    <source>
        <dbReference type="Pfam" id="PF09469"/>
    </source>
</evidence>
<organism evidence="2 3">
    <name type="scientific">Rotaria magnacalcarata</name>
    <dbReference type="NCBI Taxonomy" id="392030"/>
    <lineage>
        <taxon>Eukaryota</taxon>
        <taxon>Metazoa</taxon>
        <taxon>Spiralia</taxon>
        <taxon>Gnathifera</taxon>
        <taxon>Rotifera</taxon>
        <taxon>Eurotatoria</taxon>
        <taxon>Bdelloidea</taxon>
        <taxon>Philodinida</taxon>
        <taxon>Philodinidae</taxon>
        <taxon>Rotaria</taxon>
    </lineage>
</organism>
<dbReference type="Pfam" id="PF09469">
    <property type="entry name" value="Cobl"/>
    <property type="match status" value="1"/>
</dbReference>
<evidence type="ECO:0000313" key="2">
    <source>
        <dbReference type="EMBL" id="CAF4732004.1"/>
    </source>
</evidence>
<dbReference type="AlphaFoldDB" id="A0A821K4E3"/>
<accession>A0A821K4E3</accession>
<feature type="domain" description="Cordon-bleu ubiquitin-like" evidence="1">
    <location>
        <begin position="2"/>
        <end position="70"/>
    </location>
</feature>
<reference evidence="2" key="1">
    <citation type="submission" date="2021-02" db="EMBL/GenBank/DDBJ databases">
        <authorList>
            <person name="Nowell W R."/>
        </authorList>
    </citation>
    <scope>NUCLEOTIDE SEQUENCE</scope>
</reference>
<dbReference type="InterPro" id="IPR019025">
    <property type="entry name" value="Cordon-bleu_ubiquitin_domain"/>
</dbReference>
<protein>
    <recommendedName>
        <fullName evidence="1">Cordon-bleu ubiquitin-like domain-containing protein</fullName>
    </recommendedName>
</protein>
<dbReference type="Gene3D" id="3.10.20.90">
    <property type="entry name" value="Phosphatidylinositol 3-kinase Catalytic Subunit, Chain A, domain 1"/>
    <property type="match status" value="1"/>
</dbReference>
<feature type="non-terminal residue" evidence="2">
    <location>
        <position position="70"/>
    </location>
</feature>